<dbReference type="EMBL" id="BJCL01000004">
    <property type="protein sequence ID" value="GCL63056.1"/>
    <property type="molecule type" value="Genomic_DNA"/>
</dbReference>
<gene>
    <name evidence="1" type="ORF">AQPW35_21370</name>
</gene>
<sequence>MDMVAITFPGNYFGPCYAATSGAVNRVLAPRCAGPGGGMLGRASGAGAGRLTGGHDADGGIGWGS</sequence>
<comment type="caution">
    <text evidence="1">The sequence shown here is derived from an EMBL/GenBank/DDBJ whole genome shotgun (WGS) entry which is preliminary data.</text>
</comment>
<protein>
    <submittedName>
        <fullName evidence="1">Uncharacterized protein</fullName>
    </submittedName>
</protein>
<keyword evidence="2" id="KW-1185">Reference proteome</keyword>
<dbReference type="Proteomes" id="UP000301751">
    <property type="component" value="Unassembled WGS sequence"/>
</dbReference>
<reference evidence="2" key="1">
    <citation type="submission" date="2019-03" db="EMBL/GenBank/DDBJ databases">
        <title>Aquabacterium pictum sp.nov., the first bacteriochlorophyll a-containing freshwater bacterium in the genus Aquabacterium of the class Betaproteobacteria.</title>
        <authorList>
            <person name="Hirose S."/>
            <person name="Tank M."/>
            <person name="Hara E."/>
            <person name="Tamaki H."/>
            <person name="Takaichi S."/>
            <person name="Haruta S."/>
            <person name="Hanada S."/>
        </authorList>
    </citation>
    <scope>NUCLEOTIDE SEQUENCE [LARGE SCALE GENOMIC DNA]</scope>
    <source>
        <strain evidence="2">W35</strain>
    </source>
</reference>
<accession>A0A480APX2</accession>
<proteinExistence type="predicted"/>
<organism evidence="1 2">
    <name type="scientific">Pseudaquabacterium pictum</name>
    <dbReference type="NCBI Taxonomy" id="2315236"/>
    <lineage>
        <taxon>Bacteria</taxon>
        <taxon>Pseudomonadati</taxon>
        <taxon>Pseudomonadota</taxon>
        <taxon>Betaproteobacteria</taxon>
        <taxon>Burkholderiales</taxon>
        <taxon>Sphaerotilaceae</taxon>
        <taxon>Pseudaquabacterium</taxon>
    </lineage>
</organism>
<evidence type="ECO:0000313" key="2">
    <source>
        <dbReference type="Proteomes" id="UP000301751"/>
    </source>
</evidence>
<name>A0A480APX2_9BURK</name>
<dbReference type="AlphaFoldDB" id="A0A480APX2"/>
<evidence type="ECO:0000313" key="1">
    <source>
        <dbReference type="EMBL" id="GCL63056.1"/>
    </source>
</evidence>